<feature type="compositionally biased region" description="Low complexity" evidence="1">
    <location>
        <begin position="36"/>
        <end position="60"/>
    </location>
</feature>
<accession>A0A261Y305</accession>
<feature type="region of interest" description="Disordered" evidence="1">
    <location>
        <begin position="1"/>
        <end position="72"/>
    </location>
</feature>
<dbReference type="Proteomes" id="UP000242875">
    <property type="component" value="Unassembled WGS sequence"/>
</dbReference>
<dbReference type="EMBL" id="MVBO01000028">
    <property type="protein sequence ID" value="OZJ04874.1"/>
    <property type="molecule type" value="Genomic_DNA"/>
</dbReference>
<evidence type="ECO:0000313" key="3">
    <source>
        <dbReference type="Proteomes" id="UP000242875"/>
    </source>
</evidence>
<sequence>MANPTDKSKTTSMNLSNTNPPPYSEFKLEKSKQSKRPSLSSLLSSSTSSSASSSAVRLPSYEQSVQPNVKTSKAKVVVRGISKFVSDSSQSYRYMAEYR</sequence>
<evidence type="ECO:0000256" key="1">
    <source>
        <dbReference type="SAM" id="MobiDB-lite"/>
    </source>
</evidence>
<protein>
    <submittedName>
        <fullName evidence="2">Uncharacterized protein</fullName>
    </submittedName>
</protein>
<reference evidence="2 3" key="1">
    <citation type="journal article" date="2017" name="Mycologia">
        <title>Bifiguratus adelaidae, gen. et sp. nov., a new member of Mucoromycotina in endophytic and soil-dwelling habitats.</title>
        <authorList>
            <person name="Torres-Cruz T.J."/>
            <person name="Billingsley Tobias T.L."/>
            <person name="Almatruk M."/>
            <person name="Hesse C."/>
            <person name="Kuske C.R."/>
            <person name="Desiro A."/>
            <person name="Benucci G.M."/>
            <person name="Bonito G."/>
            <person name="Stajich J.E."/>
            <person name="Dunlap C."/>
            <person name="Arnold A.E."/>
            <person name="Porras-Alfaro A."/>
        </authorList>
    </citation>
    <scope>NUCLEOTIDE SEQUENCE [LARGE SCALE GENOMIC DNA]</scope>
    <source>
        <strain evidence="2 3">AZ0501</strain>
    </source>
</reference>
<proteinExistence type="predicted"/>
<keyword evidence="3" id="KW-1185">Reference proteome</keyword>
<dbReference type="AlphaFoldDB" id="A0A261Y305"/>
<feature type="compositionally biased region" description="Polar residues" evidence="1">
    <location>
        <begin position="61"/>
        <end position="71"/>
    </location>
</feature>
<comment type="caution">
    <text evidence="2">The sequence shown here is derived from an EMBL/GenBank/DDBJ whole genome shotgun (WGS) entry which is preliminary data.</text>
</comment>
<evidence type="ECO:0000313" key="2">
    <source>
        <dbReference type="EMBL" id="OZJ04874.1"/>
    </source>
</evidence>
<gene>
    <name evidence="2" type="ORF">BZG36_02608</name>
</gene>
<name>A0A261Y305_9FUNG</name>
<organism evidence="2 3">
    <name type="scientific">Bifiguratus adelaidae</name>
    <dbReference type="NCBI Taxonomy" id="1938954"/>
    <lineage>
        <taxon>Eukaryota</taxon>
        <taxon>Fungi</taxon>
        <taxon>Fungi incertae sedis</taxon>
        <taxon>Mucoromycota</taxon>
        <taxon>Mucoromycotina</taxon>
        <taxon>Endogonomycetes</taxon>
        <taxon>Endogonales</taxon>
        <taxon>Endogonales incertae sedis</taxon>
        <taxon>Bifiguratus</taxon>
    </lineage>
</organism>